<dbReference type="Pfam" id="PF02210">
    <property type="entry name" value="Laminin_G_2"/>
    <property type="match status" value="2"/>
</dbReference>
<dbReference type="PROSITE" id="PS50025">
    <property type="entry name" value="LAM_G_DOMAIN"/>
    <property type="match status" value="2"/>
</dbReference>
<gene>
    <name evidence="6" type="ORF">D915_006300</name>
</gene>
<dbReference type="InterPro" id="IPR013320">
    <property type="entry name" value="ConA-like_dom_sf"/>
</dbReference>
<proteinExistence type="predicted"/>
<dbReference type="PANTHER" id="PTHR15036">
    <property type="entry name" value="PIKACHURIN-LIKE PROTEIN"/>
    <property type="match status" value="1"/>
</dbReference>
<evidence type="ECO:0000256" key="1">
    <source>
        <dbReference type="PROSITE-ProRule" id="PRU00122"/>
    </source>
</evidence>
<keyword evidence="3" id="KW-0472">Membrane</keyword>
<dbReference type="Proteomes" id="UP000230066">
    <property type="component" value="Unassembled WGS sequence"/>
</dbReference>
<evidence type="ECO:0000259" key="5">
    <source>
        <dbReference type="PROSITE" id="PS50025"/>
    </source>
</evidence>
<dbReference type="EMBL" id="JXXN02002528">
    <property type="protein sequence ID" value="THD22781.1"/>
    <property type="molecule type" value="Genomic_DNA"/>
</dbReference>
<dbReference type="SUPFAM" id="SSF49899">
    <property type="entry name" value="Concanavalin A-like lectins/glucanases"/>
    <property type="match status" value="2"/>
</dbReference>
<evidence type="ECO:0000256" key="4">
    <source>
        <dbReference type="SAM" id="SignalP"/>
    </source>
</evidence>
<dbReference type="Gene3D" id="2.10.25.10">
    <property type="entry name" value="Laminin"/>
    <property type="match status" value="1"/>
</dbReference>
<evidence type="ECO:0000256" key="3">
    <source>
        <dbReference type="SAM" id="Phobius"/>
    </source>
</evidence>
<accession>A0A4E0R9Z1</accession>
<feature type="domain" description="Laminin G" evidence="5">
    <location>
        <begin position="666"/>
        <end position="836"/>
    </location>
</feature>
<feature type="compositionally biased region" description="Low complexity" evidence="2">
    <location>
        <begin position="1111"/>
        <end position="1122"/>
    </location>
</feature>
<comment type="caution">
    <text evidence="6">The sequence shown here is derived from an EMBL/GenBank/DDBJ whole genome shotgun (WGS) entry which is preliminary data.</text>
</comment>
<dbReference type="PANTHER" id="PTHR15036:SF89">
    <property type="entry name" value="NEUREXIN 1, ISOFORM F"/>
    <property type="match status" value="1"/>
</dbReference>
<evidence type="ECO:0000313" key="7">
    <source>
        <dbReference type="Proteomes" id="UP000230066"/>
    </source>
</evidence>
<evidence type="ECO:0000256" key="2">
    <source>
        <dbReference type="SAM" id="MobiDB-lite"/>
    </source>
</evidence>
<feature type="region of interest" description="Disordered" evidence="2">
    <location>
        <begin position="1106"/>
        <end position="1140"/>
    </location>
</feature>
<organism evidence="6 7">
    <name type="scientific">Fasciola hepatica</name>
    <name type="common">Liver fluke</name>
    <dbReference type="NCBI Taxonomy" id="6192"/>
    <lineage>
        <taxon>Eukaryota</taxon>
        <taxon>Metazoa</taxon>
        <taxon>Spiralia</taxon>
        <taxon>Lophotrochozoa</taxon>
        <taxon>Platyhelminthes</taxon>
        <taxon>Trematoda</taxon>
        <taxon>Digenea</taxon>
        <taxon>Plagiorchiida</taxon>
        <taxon>Echinostomata</taxon>
        <taxon>Echinostomatoidea</taxon>
        <taxon>Fasciolidae</taxon>
        <taxon>Fasciola</taxon>
    </lineage>
</organism>
<dbReference type="CDD" id="cd00110">
    <property type="entry name" value="LamG"/>
    <property type="match status" value="2"/>
</dbReference>
<keyword evidence="3" id="KW-1133">Transmembrane helix</keyword>
<comment type="caution">
    <text evidence="1">Lacks conserved residue(s) required for the propagation of feature annotation.</text>
</comment>
<feature type="domain" description="Laminin G" evidence="5">
    <location>
        <begin position="355"/>
        <end position="553"/>
    </location>
</feature>
<keyword evidence="4" id="KW-0732">Signal</keyword>
<feature type="signal peptide" evidence="4">
    <location>
        <begin position="1"/>
        <end position="19"/>
    </location>
</feature>
<dbReference type="Gene3D" id="2.60.120.200">
    <property type="match status" value="2"/>
</dbReference>
<keyword evidence="3" id="KW-0812">Transmembrane</keyword>
<sequence length="1140" mass="128272">MSLPALYFLITWIILGTQCVCFRNDSTDQCHRVRLKPISWSAGFLPSSLMSSRMGAYRVKSNLLWNVQNTLKKHLRIEDGVQPLLVKIKCVYVEPVLNCPMCKTACSNWEYEWLSGLVTTSENHLNEQGVKQQNVASFPLAGQCHCCETSSRKVPDKVAVKYPTILLTKCSVYWVSMTQGLASSFHLPALNDWKHHSSSLMCSALLCFSTTKMFKRGRSFKGTIDKIAAPYWLPRQSAEQPKAAVIKLNPLLRQLDNDNWNCTAKSKNNIFYGNNHKMNRLTEQTSVFRSRASKPYGTQGRELRFTDEYNANTQHPLPSKNGILDSHSSFSTLSRYARGAGFVREPRELKGPIFSSITFRNSDAYLAVPALRLYGYFTLRFLIRTVQSNGLILFNPGSFAVDFIAFEISQGQIYINFDMGSGVQRHGLVGTYVDDNRWHIVELIRSKDMEVNVLTLCMDLGSGTQSRLDIKVLHGERSKNFNLAEPLYIGGIPKSVVFKWREKLHIVHGFQGCLANFSVNNQPVRDLMKEAADMSFTRTPSKYSSTEDVVMGCVDRPLGAPQCPARTNSQRLYEAGPKANFSKGSNEAYCMNDGICLLMWSTLKCSCELTSFQGSRCSKPGTTQRFGIRVPFKRSATYPFRAINADSRSNASLENVGYLKLTYTDFVRNTRQEEFVLGIQTTTRVSEAYKSSSQMKSRAIETLLFVTGSAQTGDFLHVYLQSGFVHLDCDFGGSLERVISHEIRVNDGFYHRIRGFRRDFRLILEVDQLRSTHQFKGPYGKQFNDQETIWLGHAPSLNRTDFFHGYMSGVYYNGLQLSEISAGLIYLPFIHVTRYANVEYIENFEAALSPASPFRSHQDQLQVGYQKDLNRSVSDADFAALQETKDVSNTHVDAEPVQQNGLVPLIARSENRLSSEENLHHINFDTASERSGIQGSIYDQVNISLLVCLSGAGFVMLASVTFLAYRFHLRQFSCCQSNRNIQRQHKASPSRPCERYNVTSDSSNFASQNALSCSPALLPSSYSGFPKASLCQMNRSTTEACNRTVALMLSKPSPTDNGDKIGQLCTSSCFPVRTQDEPTSVVYIDDNDSVSTTMYQPWEHYPISTRDHKSSVSPYSTNSSPVADVKKPKLKIMHNGEIDK</sequence>
<dbReference type="InterPro" id="IPR001791">
    <property type="entry name" value="Laminin_G"/>
</dbReference>
<protein>
    <recommendedName>
        <fullName evidence="5">Laminin G domain-containing protein</fullName>
    </recommendedName>
</protein>
<feature type="chain" id="PRO_5020035974" description="Laminin G domain-containing protein" evidence="4">
    <location>
        <begin position="20"/>
        <end position="1140"/>
    </location>
</feature>
<dbReference type="AlphaFoldDB" id="A0A4E0R9Z1"/>
<reference evidence="6" key="1">
    <citation type="submission" date="2019-03" db="EMBL/GenBank/DDBJ databases">
        <title>Improved annotation for the trematode Fasciola hepatica.</title>
        <authorList>
            <person name="Choi Y.-J."/>
            <person name="Martin J."/>
            <person name="Mitreva M."/>
        </authorList>
    </citation>
    <scope>NUCLEOTIDE SEQUENCE [LARGE SCALE GENOMIC DNA]</scope>
</reference>
<dbReference type="InterPro" id="IPR050372">
    <property type="entry name" value="Neurexin-related_CASP"/>
</dbReference>
<feature type="transmembrane region" description="Helical" evidence="3">
    <location>
        <begin position="943"/>
        <end position="965"/>
    </location>
</feature>
<dbReference type="SMART" id="SM00282">
    <property type="entry name" value="LamG"/>
    <property type="match status" value="2"/>
</dbReference>
<evidence type="ECO:0000313" key="6">
    <source>
        <dbReference type="EMBL" id="THD22781.1"/>
    </source>
</evidence>
<keyword evidence="7" id="KW-1185">Reference proteome</keyword>
<name>A0A4E0R9Z1_FASHE</name>